<gene>
    <name evidence="2" type="ORF">DB88DRAFT_11946</name>
</gene>
<evidence type="ECO:0000313" key="3">
    <source>
        <dbReference type="Proteomes" id="UP001182556"/>
    </source>
</evidence>
<feature type="compositionally biased region" description="Basic and acidic residues" evidence="1">
    <location>
        <begin position="59"/>
        <end position="71"/>
    </location>
</feature>
<protein>
    <submittedName>
        <fullName evidence="2">Uncharacterized protein</fullName>
    </submittedName>
</protein>
<feature type="compositionally biased region" description="Polar residues" evidence="1">
    <location>
        <begin position="1"/>
        <end position="16"/>
    </location>
</feature>
<feature type="region of interest" description="Disordered" evidence="1">
    <location>
        <begin position="84"/>
        <end position="176"/>
    </location>
</feature>
<sequence>MSRVSPQKPSLQSSRSPGKHGISGQQTRPSKRARMSGAQDHKENKADNTLKVGSLGLSDETKARKQSKDEQALLDELMAGLDASIFDHNPSSPVTSQKLFSPSLARSSQKSFSPTGRDRNAFGLDHLGIQERRTRVVLSPTKPNIPLGGPPRGRGVTSENPSAKLESQAENQNPLPVEDHSCAQEASFLTVKDEEKDLFDDELFEFDFDLTDVAGINDDVLFAKPEPKVQEMTNPSAQS</sequence>
<feature type="compositionally biased region" description="Basic and acidic residues" evidence="1">
    <location>
        <begin position="39"/>
        <end position="48"/>
    </location>
</feature>
<feature type="region of interest" description="Disordered" evidence="1">
    <location>
        <begin position="1"/>
        <end position="71"/>
    </location>
</feature>
<evidence type="ECO:0000313" key="2">
    <source>
        <dbReference type="EMBL" id="KAK1927089.1"/>
    </source>
</evidence>
<comment type="caution">
    <text evidence="2">The sequence shown here is derived from an EMBL/GenBank/DDBJ whole genome shotgun (WGS) entry which is preliminary data.</text>
</comment>
<feature type="compositionally biased region" description="Polar residues" evidence="1">
    <location>
        <begin position="89"/>
        <end position="114"/>
    </location>
</feature>
<accession>A0AAD9FVM4</accession>
<proteinExistence type="predicted"/>
<dbReference type="AlphaFoldDB" id="A0AAD9FVM4"/>
<dbReference type="EMBL" id="JAODAN010000001">
    <property type="protein sequence ID" value="KAK1927089.1"/>
    <property type="molecule type" value="Genomic_DNA"/>
</dbReference>
<organism evidence="2 3">
    <name type="scientific">Papiliotrema laurentii</name>
    <name type="common">Cryptococcus laurentii</name>
    <dbReference type="NCBI Taxonomy" id="5418"/>
    <lineage>
        <taxon>Eukaryota</taxon>
        <taxon>Fungi</taxon>
        <taxon>Dikarya</taxon>
        <taxon>Basidiomycota</taxon>
        <taxon>Agaricomycotina</taxon>
        <taxon>Tremellomycetes</taxon>
        <taxon>Tremellales</taxon>
        <taxon>Rhynchogastremaceae</taxon>
        <taxon>Papiliotrema</taxon>
    </lineage>
</organism>
<dbReference type="Proteomes" id="UP001182556">
    <property type="component" value="Unassembled WGS sequence"/>
</dbReference>
<evidence type="ECO:0000256" key="1">
    <source>
        <dbReference type="SAM" id="MobiDB-lite"/>
    </source>
</evidence>
<reference evidence="2" key="1">
    <citation type="submission" date="2023-02" db="EMBL/GenBank/DDBJ databases">
        <title>Identification and recombinant expression of a fungal hydrolase from Papiliotrema laurentii that hydrolyzes apple cutin and clears colloidal polyester polyurethane.</title>
        <authorList>
            <consortium name="DOE Joint Genome Institute"/>
            <person name="Roman V.A."/>
            <person name="Bojanowski C."/>
            <person name="Crable B.R."/>
            <person name="Wagner D.N."/>
            <person name="Hung C.S."/>
            <person name="Nadeau L.J."/>
            <person name="Schratz L."/>
            <person name="Haridas S."/>
            <person name="Pangilinan J."/>
            <person name="Lipzen A."/>
            <person name="Na H."/>
            <person name="Yan M."/>
            <person name="Ng V."/>
            <person name="Grigoriev I.V."/>
            <person name="Spatafora J.W."/>
            <person name="Barlow D."/>
            <person name="Biffinger J."/>
            <person name="Kelley-Loughnane N."/>
            <person name="Varaljay V.A."/>
            <person name="Crookes-Goodson W.J."/>
        </authorList>
    </citation>
    <scope>NUCLEOTIDE SEQUENCE</scope>
    <source>
        <strain evidence="2">5307AH</strain>
    </source>
</reference>
<keyword evidence="3" id="KW-1185">Reference proteome</keyword>
<name>A0AAD9FVM4_PAPLA</name>